<evidence type="ECO:0000313" key="2">
    <source>
        <dbReference type="Proteomes" id="UP000033066"/>
    </source>
</evidence>
<keyword evidence="2" id="KW-1185">Reference proteome</keyword>
<organism evidence="1 2">
    <name type="scientific">Methanosarcina barkeri 3</name>
    <dbReference type="NCBI Taxonomy" id="1434107"/>
    <lineage>
        <taxon>Archaea</taxon>
        <taxon>Methanobacteriati</taxon>
        <taxon>Methanobacteriota</taxon>
        <taxon>Stenosarchaea group</taxon>
        <taxon>Methanomicrobia</taxon>
        <taxon>Methanosarcinales</taxon>
        <taxon>Methanosarcinaceae</taxon>
        <taxon>Methanosarcina</taxon>
    </lineage>
</organism>
<gene>
    <name evidence="1" type="ORF">MSBR3_2735</name>
</gene>
<dbReference type="OrthoDB" id="106237at2157"/>
<evidence type="ECO:0000313" key="1">
    <source>
        <dbReference type="EMBL" id="AKB83313.1"/>
    </source>
</evidence>
<dbReference type="KEGG" id="mbak:MSBR3_2735"/>
<sequence>MNIPNIFNLTAQDAFNYVSSKVFADQQLCMVLKLSGQVDETSFAKALRLTLDQEPVLGSRFVENCGNPYWGRRDNLEKIMICSMIKTPSPEQGIMTFVNEALHADTDPLVVSRIFREKDADTICIKVNHSVCDAGGLKKYVSILSDVYSKLCEDPRYSVSPNLCGKRDQSQVFKHIKDFSSIEPKGGPEPTWTLPQKGGVSPMRSIRHIPKERFVAIKEYAHDKKATINDLLLTALYRTLFEINNTEYKVPMTIQVSIDLRRYCLDNEAEAICNLSGALYPGVERIQGEVFEKTLERVIFFMRKLKDNYPGIESAKGLEYMYEQGYPAMEKWIIDSGVLSKKHNLTYPLLSNFGVLKEYNFGGLLTVKGYITSPIMYPPGFMLGVCTYNEEITLSIGYCGQENHRLVESFLDIYLEELPK</sequence>
<dbReference type="PATRIC" id="fig|1434107.4.peg.3462"/>
<dbReference type="Proteomes" id="UP000033066">
    <property type="component" value="Chromosome"/>
</dbReference>
<dbReference type="RefSeq" id="WP_048108961.1">
    <property type="nucleotide sequence ID" value="NZ_CP009517.1"/>
</dbReference>
<dbReference type="GeneID" id="24790359"/>
<dbReference type="EMBL" id="CP009517">
    <property type="protein sequence ID" value="AKB83313.1"/>
    <property type="molecule type" value="Genomic_DNA"/>
</dbReference>
<dbReference type="SUPFAM" id="SSF52777">
    <property type="entry name" value="CoA-dependent acyltransferases"/>
    <property type="match status" value="2"/>
</dbReference>
<name>A0A0E3SP48_METBA</name>
<evidence type="ECO:0008006" key="3">
    <source>
        <dbReference type="Google" id="ProtNLM"/>
    </source>
</evidence>
<dbReference type="Gene3D" id="3.30.559.30">
    <property type="entry name" value="Nonribosomal peptide synthetase, condensation domain"/>
    <property type="match status" value="1"/>
</dbReference>
<accession>A0A0E3SP48</accession>
<dbReference type="Gene3D" id="3.30.559.10">
    <property type="entry name" value="Chloramphenicol acetyltransferase-like domain"/>
    <property type="match status" value="1"/>
</dbReference>
<reference evidence="1" key="1">
    <citation type="submission" date="2014-07" db="EMBL/GenBank/DDBJ databases">
        <title>Methanogenic archaea and the global carbon cycle.</title>
        <authorList>
            <person name="Henriksen J.R."/>
            <person name="Luke J."/>
            <person name="Reinhart S."/>
            <person name="Benedict M.N."/>
            <person name="Youngblut N.D."/>
            <person name="Metcalf M.E."/>
            <person name="Whitaker R.J."/>
            <person name="Metcalf W.W."/>
        </authorList>
    </citation>
    <scope>NUCLEOTIDE SEQUENCE [LARGE SCALE GENOMIC DNA]</scope>
    <source>
        <strain evidence="1">3</strain>
    </source>
</reference>
<dbReference type="STRING" id="1434107.MSBR3_2735"/>
<dbReference type="AlphaFoldDB" id="A0A0E3SP48"/>
<dbReference type="InterPro" id="IPR023213">
    <property type="entry name" value="CAT-like_dom_sf"/>
</dbReference>
<proteinExistence type="predicted"/>
<dbReference type="HOGENOM" id="CLU_050810_0_0_2"/>
<protein>
    <recommendedName>
        <fullName evidence="3">Condensation domain-containing protein</fullName>
    </recommendedName>
</protein>